<keyword evidence="4 6" id="KW-1133">Transmembrane helix</keyword>
<dbReference type="PANTHER" id="PTHR23513:SF6">
    <property type="entry name" value="MAJOR FACILITATOR SUPERFAMILY ASSOCIATED DOMAIN-CONTAINING PROTEIN"/>
    <property type="match status" value="1"/>
</dbReference>
<evidence type="ECO:0000313" key="8">
    <source>
        <dbReference type="Proteomes" id="UP001410795"/>
    </source>
</evidence>
<name>A0ABP7BHZ2_9MICO</name>
<dbReference type="EMBL" id="BAAAYV010000011">
    <property type="protein sequence ID" value="GAA3661226.1"/>
    <property type="molecule type" value="Genomic_DNA"/>
</dbReference>
<proteinExistence type="predicted"/>
<dbReference type="Proteomes" id="UP001410795">
    <property type="component" value="Unassembled WGS sequence"/>
</dbReference>
<evidence type="ECO:0000256" key="5">
    <source>
        <dbReference type="ARBA" id="ARBA00023136"/>
    </source>
</evidence>
<comment type="caution">
    <text evidence="7">The sequence shown here is derived from an EMBL/GenBank/DDBJ whole genome shotgun (WGS) entry which is preliminary data.</text>
</comment>
<feature type="transmembrane region" description="Helical" evidence="6">
    <location>
        <begin position="321"/>
        <end position="341"/>
    </location>
</feature>
<dbReference type="Gene3D" id="1.20.1250.20">
    <property type="entry name" value="MFS general substrate transporter like domains"/>
    <property type="match status" value="1"/>
</dbReference>
<dbReference type="CDD" id="cd06173">
    <property type="entry name" value="MFS_MefA_like"/>
    <property type="match status" value="1"/>
</dbReference>
<feature type="transmembrane region" description="Helical" evidence="6">
    <location>
        <begin position="274"/>
        <end position="300"/>
    </location>
</feature>
<evidence type="ECO:0000256" key="1">
    <source>
        <dbReference type="ARBA" id="ARBA00004651"/>
    </source>
</evidence>
<comment type="subcellular location">
    <subcellularLocation>
        <location evidence="1">Cell membrane</location>
        <topology evidence="1">Multi-pass membrane protein</topology>
    </subcellularLocation>
</comment>
<dbReference type="PANTHER" id="PTHR23513">
    <property type="entry name" value="INTEGRAL MEMBRANE EFFLUX PROTEIN-RELATED"/>
    <property type="match status" value="1"/>
</dbReference>
<evidence type="ECO:0000256" key="4">
    <source>
        <dbReference type="ARBA" id="ARBA00022989"/>
    </source>
</evidence>
<evidence type="ECO:0000256" key="2">
    <source>
        <dbReference type="ARBA" id="ARBA00022475"/>
    </source>
</evidence>
<evidence type="ECO:0000256" key="6">
    <source>
        <dbReference type="SAM" id="Phobius"/>
    </source>
</evidence>
<evidence type="ECO:0000256" key="3">
    <source>
        <dbReference type="ARBA" id="ARBA00022692"/>
    </source>
</evidence>
<dbReference type="InterPro" id="IPR011701">
    <property type="entry name" value="MFS"/>
</dbReference>
<dbReference type="InterPro" id="IPR036259">
    <property type="entry name" value="MFS_trans_sf"/>
</dbReference>
<gene>
    <name evidence="7" type="ORF">GCM10022202_23010</name>
</gene>
<dbReference type="Pfam" id="PF07690">
    <property type="entry name" value="MFS_1"/>
    <property type="match status" value="1"/>
</dbReference>
<organism evidence="7 8">
    <name type="scientific">Microbacterium marinilacus</name>
    <dbReference type="NCBI Taxonomy" id="415209"/>
    <lineage>
        <taxon>Bacteria</taxon>
        <taxon>Bacillati</taxon>
        <taxon>Actinomycetota</taxon>
        <taxon>Actinomycetes</taxon>
        <taxon>Micrococcales</taxon>
        <taxon>Microbacteriaceae</taxon>
        <taxon>Microbacterium</taxon>
    </lineage>
</organism>
<evidence type="ECO:0000313" key="7">
    <source>
        <dbReference type="EMBL" id="GAA3661226.1"/>
    </source>
</evidence>
<feature type="transmembrane region" description="Helical" evidence="6">
    <location>
        <begin position="125"/>
        <end position="145"/>
    </location>
</feature>
<feature type="transmembrane region" description="Helical" evidence="6">
    <location>
        <begin position="248"/>
        <end position="268"/>
    </location>
</feature>
<keyword evidence="3 6" id="KW-0812">Transmembrane</keyword>
<sequence length="393" mass="40539">MTTLHVSSVELGLLGAMQWLPFLLLSLPLGVMIDRHRRRRLLVASEIGRTLLTLCLVGVTAVGMLGFPLLAVVLVLLGACTVVYEIGYQSMIPSLVPRERLSGANSRFQGTAAAGEIGGPGLGGALLQLTGAAVTLGVNAGLHLISAIALTGIRSAETVPAAGRRDFLRELRDGSGHVLKDPYLRANVGFSALYNPFAQWVTLLLVLYAARDLHLEEGHVGLVFAVGVAGALVGAALASPLSRRPRVGLVLIACASVECAALLFLPLVDGSLGVGVTVGLIAAAMALNGLGVAASSVLLITIRQLRTPDRLLGRVNATMRTITYGTIPIGALAGGIAGEWLGARTGLLIGAVLCLSTVVWVAVSPLRRVSRLTDLAVSEGAIGEVDPAGRGSS</sequence>
<protein>
    <submittedName>
        <fullName evidence="7">MFS transporter</fullName>
    </submittedName>
</protein>
<feature type="transmembrane region" description="Helical" evidence="6">
    <location>
        <begin position="347"/>
        <end position="366"/>
    </location>
</feature>
<feature type="transmembrane region" description="Helical" evidence="6">
    <location>
        <begin position="51"/>
        <end position="84"/>
    </location>
</feature>
<accession>A0ABP7BHZ2</accession>
<keyword evidence="2" id="KW-1003">Cell membrane</keyword>
<reference evidence="8" key="1">
    <citation type="journal article" date="2019" name="Int. J. Syst. Evol. Microbiol.">
        <title>The Global Catalogue of Microorganisms (GCM) 10K type strain sequencing project: providing services to taxonomists for standard genome sequencing and annotation.</title>
        <authorList>
            <consortium name="The Broad Institute Genomics Platform"/>
            <consortium name="The Broad Institute Genome Sequencing Center for Infectious Disease"/>
            <person name="Wu L."/>
            <person name="Ma J."/>
        </authorList>
    </citation>
    <scope>NUCLEOTIDE SEQUENCE [LARGE SCALE GENOMIC DNA]</scope>
    <source>
        <strain evidence="8">JCM 16546</strain>
    </source>
</reference>
<feature type="transmembrane region" description="Helical" evidence="6">
    <location>
        <begin position="12"/>
        <end position="31"/>
    </location>
</feature>
<keyword evidence="8" id="KW-1185">Reference proteome</keyword>
<keyword evidence="5 6" id="KW-0472">Membrane</keyword>
<dbReference type="SUPFAM" id="SSF103473">
    <property type="entry name" value="MFS general substrate transporter"/>
    <property type="match status" value="1"/>
</dbReference>
<feature type="transmembrane region" description="Helical" evidence="6">
    <location>
        <begin position="192"/>
        <end position="210"/>
    </location>
</feature>
<dbReference type="RefSeq" id="WP_221856137.1">
    <property type="nucleotide sequence ID" value="NZ_BAAAYV010000011.1"/>
</dbReference>
<feature type="transmembrane region" description="Helical" evidence="6">
    <location>
        <begin position="222"/>
        <end position="241"/>
    </location>
</feature>